<protein>
    <recommendedName>
        <fullName evidence="2">FP protein C-terminal domain-containing protein</fullName>
    </recommendedName>
</protein>
<feature type="region of interest" description="Disordered" evidence="1">
    <location>
        <begin position="119"/>
        <end position="158"/>
    </location>
</feature>
<feature type="region of interest" description="Disordered" evidence="1">
    <location>
        <begin position="1"/>
        <end position="20"/>
    </location>
</feature>
<dbReference type="SUPFAM" id="SSF57903">
    <property type="entry name" value="FYVE/PHD zinc finger"/>
    <property type="match status" value="1"/>
</dbReference>
<keyword evidence="4" id="KW-1185">Reference proteome</keyword>
<dbReference type="Gene3D" id="3.30.40.10">
    <property type="entry name" value="Zinc/RING finger domain, C3HC4 (zinc finger)"/>
    <property type="match status" value="1"/>
</dbReference>
<proteinExistence type="predicted"/>
<gene>
    <name evidence="3" type="ORF">PARMNEM_LOCUS10239</name>
</gene>
<accession>A0AAV1L3B0</accession>
<feature type="domain" description="FP protein C-terminal" evidence="2">
    <location>
        <begin position="388"/>
        <end position="439"/>
    </location>
</feature>
<dbReference type="Pfam" id="PF25298">
    <property type="entry name" value="Baculo_FP_2nd"/>
    <property type="match status" value="1"/>
</dbReference>
<evidence type="ECO:0000259" key="2">
    <source>
        <dbReference type="Pfam" id="PF25298"/>
    </source>
</evidence>
<reference evidence="3 4" key="1">
    <citation type="submission" date="2023-11" db="EMBL/GenBank/DDBJ databases">
        <authorList>
            <person name="Hedman E."/>
            <person name="Englund M."/>
            <person name="Stromberg M."/>
            <person name="Nyberg Akerstrom W."/>
            <person name="Nylinder S."/>
            <person name="Jareborg N."/>
            <person name="Kallberg Y."/>
            <person name="Kronander E."/>
        </authorList>
    </citation>
    <scope>NUCLEOTIDE SEQUENCE [LARGE SCALE GENOMIC DNA]</scope>
</reference>
<dbReference type="InterPro" id="IPR011011">
    <property type="entry name" value="Znf_FYVE_PHD"/>
</dbReference>
<evidence type="ECO:0000313" key="3">
    <source>
        <dbReference type="EMBL" id="CAK1589791.1"/>
    </source>
</evidence>
<organism evidence="3 4">
    <name type="scientific">Parnassius mnemosyne</name>
    <name type="common">clouded apollo</name>
    <dbReference type="NCBI Taxonomy" id="213953"/>
    <lineage>
        <taxon>Eukaryota</taxon>
        <taxon>Metazoa</taxon>
        <taxon>Ecdysozoa</taxon>
        <taxon>Arthropoda</taxon>
        <taxon>Hexapoda</taxon>
        <taxon>Insecta</taxon>
        <taxon>Pterygota</taxon>
        <taxon>Neoptera</taxon>
        <taxon>Endopterygota</taxon>
        <taxon>Lepidoptera</taxon>
        <taxon>Glossata</taxon>
        <taxon>Ditrysia</taxon>
        <taxon>Papilionoidea</taxon>
        <taxon>Papilionidae</taxon>
        <taxon>Parnassiinae</taxon>
        <taxon>Parnassini</taxon>
        <taxon>Parnassius</taxon>
        <taxon>Driopa</taxon>
    </lineage>
</organism>
<dbReference type="AlphaFoldDB" id="A0AAV1L3B0"/>
<dbReference type="CDD" id="cd15489">
    <property type="entry name" value="PHD_SF"/>
    <property type="match status" value="1"/>
</dbReference>
<sequence>MSINKSCNRSGAQKMAPPAGSLPACAGCRREITSSRYLQCSKCSQYWDLECANVPECSFLNTMTKEHRANWTCPECACKHRKGGDNAETPVKLQTDNPYGNVNTRRDTAGHHGYFLDESGMTLDDQTDEGDPSALEQLPAPSTREEPRLTSMANNNHPPLVTLGGATLGEATLGEVIREIRLLREVMRKELKATRADVASIRDNLLQLSGRVERCESYVNGIDGRMKAMEERLRRDSEVGGPRLDEFERRLEAAERQQAEVVSEAGSSAFAGLERTVAELRLELNDRDQDALLTDLEIGQLPEAKGENVTHSVIVLAGRLGVTLDERDVVFVERVGTPPAGAGEARARRVVVRLARRQLRDELLQAARVRRGLTGEGGARVFVNERLTRANRQLFRQVREECRRLQWKYAWTKRGRIFARKSDGAQVFQLRSMVDVVRLFGSPSQ</sequence>
<evidence type="ECO:0000313" key="4">
    <source>
        <dbReference type="Proteomes" id="UP001314205"/>
    </source>
</evidence>
<dbReference type="InterPro" id="IPR057251">
    <property type="entry name" value="FP_C"/>
</dbReference>
<feature type="compositionally biased region" description="Polar residues" evidence="1">
    <location>
        <begin position="1"/>
        <end position="11"/>
    </location>
</feature>
<dbReference type="Proteomes" id="UP001314205">
    <property type="component" value="Unassembled WGS sequence"/>
</dbReference>
<dbReference type="EMBL" id="CAVLGL010000084">
    <property type="protein sequence ID" value="CAK1589791.1"/>
    <property type="molecule type" value="Genomic_DNA"/>
</dbReference>
<name>A0AAV1L3B0_9NEOP</name>
<dbReference type="InterPro" id="IPR013083">
    <property type="entry name" value="Znf_RING/FYVE/PHD"/>
</dbReference>
<evidence type="ECO:0000256" key="1">
    <source>
        <dbReference type="SAM" id="MobiDB-lite"/>
    </source>
</evidence>
<comment type="caution">
    <text evidence="3">The sequence shown here is derived from an EMBL/GenBank/DDBJ whole genome shotgun (WGS) entry which is preliminary data.</text>
</comment>